<name>A0ABI7XW50_FELCA</name>
<keyword evidence="4" id="KW-1185">Reference proteome</keyword>
<proteinExistence type="predicted"/>
<feature type="region of interest" description="Disordered" evidence="2">
    <location>
        <begin position="220"/>
        <end position="255"/>
    </location>
</feature>
<dbReference type="Ensembl" id="ENSFCTT00005038290.1">
    <property type="protein sequence ID" value="ENSFCTP00005026782.1"/>
    <property type="gene ID" value="ENSFCTG00005013349.1"/>
</dbReference>
<gene>
    <name evidence="3" type="primary">FAM107B</name>
</gene>
<feature type="compositionally biased region" description="Basic and acidic residues" evidence="2">
    <location>
        <begin position="145"/>
        <end position="156"/>
    </location>
</feature>
<sequence>MSTWKARLTKRLKSPSRRMHPFPCSALLACFGNTRENAPFDQPSTADPHSTIYVQPTAKADQHPSRSREEEGTPEKRRDSSIRSERNGSANLSSSNHSANQPAETPEDSSGSLEGKSDCEAVTFQTSIPRPSIIEMPTEEEDSREEPKCLESEQKMASDGPSEDSDLKDAYLIPRNIMAEPDYVEDDNPELIRPQKLVNPVKTSRNHQDLHRELLMNQKRGLAPQNKPELQKVMEKRKRDQVIKQKEEEAQKKKSDLEIELLKRQQKLEQHELEKQKLQEEQENTPEFVKVKGNLRRTGQEVAQAQES</sequence>
<reference evidence="3 4" key="1">
    <citation type="submission" date="2021-02" db="EMBL/GenBank/DDBJ databases">
        <title>Safari Cat Assemblies.</title>
        <authorList>
            <person name="Bredemeyer K.R."/>
            <person name="Murphy W.J."/>
        </authorList>
    </citation>
    <scope>NUCLEOTIDE SEQUENCE [LARGE SCALE GENOMIC DNA]</scope>
</reference>
<evidence type="ECO:0000256" key="2">
    <source>
        <dbReference type="SAM" id="MobiDB-lite"/>
    </source>
</evidence>
<feature type="compositionally biased region" description="Polar residues" evidence="2">
    <location>
        <begin position="42"/>
        <end position="54"/>
    </location>
</feature>
<reference evidence="3" key="3">
    <citation type="submission" date="2025-09" db="UniProtKB">
        <authorList>
            <consortium name="Ensembl"/>
        </authorList>
    </citation>
    <scope>IDENTIFICATION</scope>
    <source>
        <strain evidence="3">breed Abyssinian</strain>
    </source>
</reference>
<accession>A0ABI7XW50</accession>
<feature type="compositionally biased region" description="Basic and acidic residues" evidence="2">
    <location>
        <begin position="60"/>
        <end position="86"/>
    </location>
</feature>
<feature type="region of interest" description="Disordered" evidence="2">
    <location>
        <begin position="1"/>
        <end position="23"/>
    </location>
</feature>
<dbReference type="PANTHER" id="PTHR16768:SF1">
    <property type="entry name" value="PROTEIN FAM107B"/>
    <property type="match status" value="1"/>
</dbReference>
<evidence type="ECO:0008006" key="5">
    <source>
        <dbReference type="Google" id="ProtNLM"/>
    </source>
</evidence>
<feature type="region of interest" description="Disordered" evidence="2">
    <location>
        <begin position="35"/>
        <end position="167"/>
    </location>
</feature>
<dbReference type="PROSITE" id="PS51257">
    <property type="entry name" value="PROKAR_LIPOPROTEIN"/>
    <property type="match status" value="1"/>
</dbReference>
<dbReference type="InterPro" id="IPR009533">
    <property type="entry name" value="FAM107"/>
</dbReference>
<feature type="compositionally biased region" description="Basic and acidic residues" evidence="2">
    <location>
        <begin position="229"/>
        <end position="255"/>
    </location>
</feature>
<feature type="compositionally biased region" description="Low complexity" evidence="2">
    <location>
        <begin position="87"/>
        <end position="100"/>
    </location>
</feature>
<evidence type="ECO:0000256" key="1">
    <source>
        <dbReference type="ARBA" id="ARBA00023054"/>
    </source>
</evidence>
<keyword evidence="1" id="KW-0175">Coiled coil</keyword>
<evidence type="ECO:0000313" key="3">
    <source>
        <dbReference type="Ensembl" id="ENSFCTP00005026782.1"/>
    </source>
</evidence>
<reference evidence="3" key="2">
    <citation type="submission" date="2025-08" db="UniProtKB">
        <authorList>
            <consortium name="Ensembl"/>
        </authorList>
    </citation>
    <scope>IDENTIFICATION</scope>
    <source>
        <strain evidence="3">breed Abyssinian</strain>
    </source>
</reference>
<dbReference type="Pfam" id="PF06625">
    <property type="entry name" value="DUF1151"/>
    <property type="match status" value="1"/>
</dbReference>
<dbReference type="PANTHER" id="PTHR16768">
    <property type="entry name" value="DOWN REGULATED IN RENAL CARCINOMA 1/TU3A"/>
    <property type="match status" value="1"/>
</dbReference>
<organism evidence="3 4">
    <name type="scientific">Felis catus</name>
    <name type="common">Cat</name>
    <name type="synonym">Felis silvestris catus</name>
    <dbReference type="NCBI Taxonomy" id="9685"/>
    <lineage>
        <taxon>Eukaryota</taxon>
        <taxon>Metazoa</taxon>
        <taxon>Chordata</taxon>
        <taxon>Craniata</taxon>
        <taxon>Vertebrata</taxon>
        <taxon>Euteleostomi</taxon>
        <taxon>Mammalia</taxon>
        <taxon>Eutheria</taxon>
        <taxon>Laurasiatheria</taxon>
        <taxon>Carnivora</taxon>
        <taxon>Feliformia</taxon>
        <taxon>Felidae</taxon>
        <taxon>Felinae</taxon>
        <taxon>Felis</taxon>
    </lineage>
</organism>
<protein>
    <recommendedName>
        <fullName evidence="5">Family with sequence similarity 107 member B</fullName>
    </recommendedName>
</protein>
<dbReference type="GeneTree" id="ENSGT00390000011228"/>
<feature type="region of interest" description="Disordered" evidence="2">
    <location>
        <begin position="273"/>
        <end position="308"/>
    </location>
</feature>
<evidence type="ECO:0000313" key="4">
    <source>
        <dbReference type="Proteomes" id="UP000823872"/>
    </source>
</evidence>
<feature type="compositionally biased region" description="Basic residues" evidence="2">
    <location>
        <begin position="7"/>
        <end position="20"/>
    </location>
</feature>
<dbReference type="Proteomes" id="UP000823872">
    <property type="component" value="Chromosome B4"/>
</dbReference>